<dbReference type="PANTHER" id="PTHR10663:SF405">
    <property type="entry name" value="ARF GUANINE NUCLEOTIDE EXCHANGE FACTOR SYT1"/>
    <property type="match status" value="1"/>
</dbReference>
<protein>
    <submittedName>
        <fullName evidence="4">Uncharacterized protein</fullName>
    </submittedName>
</protein>
<dbReference type="SMART" id="SM00233">
    <property type="entry name" value="PH"/>
    <property type="match status" value="1"/>
</dbReference>
<dbReference type="InterPro" id="IPR011993">
    <property type="entry name" value="PH-like_dom_sf"/>
</dbReference>
<dbReference type="EMBL" id="JANVFS010000007">
    <property type="protein sequence ID" value="KAJ4489430.1"/>
    <property type="molecule type" value="Genomic_DNA"/>
</dbReference>
<feature type="compositionally biased region" description="Basic and acidic residues" evidence="1">
    <location>
        <begin position="1019"/>
        <end position="1033"/>
    </location>
</feature>
<evidence type="ECO:0000313" key="5">
    <source>
        <dbReference type="Proteomes" id="UP001150238"/>
    </source>
</evidence>
<dbReference type="SUPFAM" id="SSF50729">
    <property type="entry name" value="PH domain-like"/>
    <property type="match status" value="1"/>
</dbReference>
<proteinExistence type="predicted"/>
<reference evidence="4" key="1">
    <citation type="submission" date="2022-08" db="EMBL/GenBank/DDBJ databases">
        <authorList>
            <consortium name="DOE Joint Genome Institute"/>
            <person name="Min B."/>
            <person name="Riley R."/>
            <person name="Sierra-Patev S."/>
            <person name="Naranjo-Ortiz M."/>
            <person name="Looney B."/>
            <person name="Konkel Z."/>
            <person name="Slot J.C."/>
            <person name="Sakamoto Y."/>
            <person name="Steenwyk J.L."/>
            <person name="Rokas A."/>
            <person name="Carro J."/>
            <person name="Camarero S."/>
            <person name="Ferreira P."/>
            <person name="Molpeceres G."/>
            <person name="Ruiz-Duenas F.J."/>
            <person name="Serrano A."/>
            <person name="Henrissat B."/>
            <person name="Drula E."/>
            <person name="Hughes K.W."/>
            <person name="Mata J.L."/>
            <person name="Ishikawa N.K."/>
            <person name="Vargas-Isla R."/>
            <person name="Ushijima S."/>
            <person name="Smith C.A."/>
            <person name="Ahrendt S."/>
            <person name="Andreopoulos W."/>
            <person name="He G."/>
            <person name="Labutti K."/>
            <person name="Lipzen A."/>
            <person name="Ng V."/>
            <person name="Sandor L."/>
            <person name="Barry K."/>
            <person name="Martinez A.T."/>
            <person name="Xiao Y."/>
            <person name="Gibbons J.G."/>
            <person name="Terashima K."/>
            <person name="Hibbett D.S."/>
            <person name="Grigoriev I.V."/>
        </authorList>
    </citation>
    <scope>NUCLEOTIDE SEQUENCE</scope>
    <source>
        <strain evidence="4">Sp2 HRB7682 ss15</strain>
    </source>
</reference>
<accession>A0A9W9DY64</accession>
<evidence type="ECO:0000259" key="3">
    <source>
        <dbReference type="PROSITE" id="PS50190"/>
    </source>
</evidence>
<feature type="domain" description="SEC7" evidence="3">
    <location>
        <begin position="450"/>
        <end position="626"/>
    </location>
</feature>
<feature type="region of interest" description="Disordered" evidence="1">
    <location>
        <begin position="1005"/>
        <end position="1035"/>
    </location>
</feature>
<evidence type="ECO:0000256" key="1">
    <source>
        <dbReference type="SAM" id="MobiDB-lite"/>
    </source>
</evidence>
<dbReference type="GO" id="GO:0032012">
    <property type="term" value="P:regulation of ARF protein signal transduction"/>
    <property type="evidence" value="ECO:0007669"/>
    <property type="project" value="InterPro"/>
</dbReference>
<dbReference type="InterPro" id="IPR023394">
    <property type="entry name" value="Sec7_C_sf"/>
</dbReference>
<feature type="region of interest" description="Disordered" evidence="1">
    <location>
        <begin position="321"/>
        <end position="342"/>
    </location>
</feature>
<dbReference type="InterPro" id="IPR000904">
    <property type="entry name" value="Sec7_dom"/>
</dbReference>
<sequence length="1310" mass="144288">MVGLNPFASRHNSVHPGTPPPYKEDDPTSLLFAETTVTTTEVVTTTTQTTTHFFSLPHWRKRAAPVPYSNGTVSPRHPPKRSHVDEMGFPSSSRLIVDKELPPTPESSSSSGHDTPLADSRETSQRTSLEQETLSPTLFPSSDPTRLSFGSPPRPTSTTALAQASLGLSLTHVLPLASSSSSSAETNSVAFISTPSSPELLSLRKEQKGQMKQRAISTASVSLPSNAHNQRRARGLSLGPSGFLGLGTSDSKGKGKETEKAAPQSATHPPNKLTRRASFWSRKKATSPDTLPVARKSDINLTPLPPLPPLSPFNVDMVKSTSQSLKPDHARTLSRSHSERNRRSLLKASEFELPSLILPAPEVPQPEKIRRPLTADASHSRPQLSRFTSAGSSEFIASPLTSPTIEIRENLSLFEAPSPSKRPRAQTNPPLLRRLSMNLFSPYSANHSHPAPSTPILTSPSPLRISTSKPTQIPKPQMDEESPEVYLSRLMVSVSKAEIGGILASSNDMFHVQALRSYIGRFDFANDPLDVALRRLLMDVGLPRETQQIDRVMQAFASHYHQLHPNLFSSEDQPYVLSFSCIMLHTDAFNKSNKRKMTKADYIKNTRMPGVAPEVLDYFYDNIVFAPFIFVEDPVDVNGQHIFNVDGSRGLPSGNSISNVNGSTLLGKGNKVDPYYLISNNLLSHLKVDVEIFVPLTEPYSAQGTGGAWNEEELQRAFVNPNVIVMGPLDSSRAPPSSPFFSSGGSTSGPFATGSDLHAPGTETWRLKVTKVGSLNRKEDILEGGKKASNRKWKSFSVVLTGSQLLFLRDPAWATMFLNQNGTSTESGFFPQTAIFTPNEVISLKNAVAVYDQSYLKHDNIFRLALADGRQFLFGTDSEFEMNEWLSRINYASAFKSTGVQMRPVGMSGKDVQLTGVAAATSHLHDLQHNQTKSEWGSEASRDLMDMLSGESDSPFKRALPKRRVTTMSSSSVMDNDVPVAPEVEGADQFKATFDQVKADLAAGRCASPDSESPIEENNVERPDSLPEDDSHLPPRSRIVLSKIRELDTKISASQSQLESDLRFAKNVATLTPFQRSTRERLSMAIQNISKRVMQVRLDLAKYTCHRKVLLNDMTAESQNWSRANKIALRAALETLQSHQRPSVPRMTLSFHESNGLASPEVSIPPKMYTPSVHQSESTAGSLQSFHSAFDFGPEWNSNDDIFSPEGPDPYELDTSLRNSSSGSLNPELFREEDDVIPLPSRPAELLLNVTSPRASHDEINHHEKYYSARESAEEQAEEWNKTRCAHRVSLVRVPSAIGLARKFERDPSR</sequence>
<evidence type="ECO:0000313" key="4">
    <source>
        <dbReference type="EMBL" id="KAJ4489430.1"/>
    </source>
</evidence>
<dbReference type="Pfam" id="PF15410">
    <property type="entry name" value="PH_9"/>
    <property type="match status" value="1"/>
</dbReference>
<organism evidence="4 5">
    <name type="scientific">Lentinula lateritia</name>
    <dbReference type="NCBI Taxonomy" id="40482"/>
    <lineage>
        <taxon>Eukaryota</taxon>
        <taxon>Fungi</taxon>
        <taxon>Dikarya</taxon>
        <taxon>Basidiomycota</taxon>
        <taxon>Agaricomycotina</taxon>
        <taxon>Agaricomycetes</taxon>
        <taxon>Agaricomycetidae</taxon>
        <taxon>Agaricales</taxon>
        <taxon>Marasmiineae</taxon>
        <taxon>Omphalotaceae</taxon>
        <taxon>Lentinula</taxon>
    </lineage>
</organism>
<dbReference type="SMART" id="SM00222">
    <property type="entry name" value="Sec7"/>
    <property type="match status" value="1"/>
</dbReference>
<gene>
    <name evidence="4" type="ORF">C8J55DRAFT_603738</name>
</gene>
<comment type="caution">
    <text evidence="4">The sequence shown here is derived from an EMBL/GenBank/DDBJ whole genome shotgun (WGS) entry which is preliminary data.</text>
</comment>
<dbReference type="Pfam" id="PF01369">
    <property type="entry name" value="Sec7"/>
    <property type="match status" value="1"/>
</dbReference>
<dbReference type="PANTHER" id="PTHR10663">
    <property type="entry name" value="GUANYL-NUCLEOTIDE EXCHANGE FACTOR"/>
    <property type="match status" value="1"/>
</dbReference>
<dbReference type="PROSITE" id="PS50003">
    <property type="entry name" value="PH_DOMAIN"/>
    <property type="match status" value="1"/>
</dbReference>
<feature type="compositionally biased region" description="Low complexity" evidence="1">
    <location>
        <begin position="235"/>
        <end position="249"/>
    </location>
</feature>
<feature type="compositionally biased region" description="Polar residues" evidence="1">
    <location>
        <begin position="125"/>
        <end position="145"/>
    </location>
</feature>
<feature type="region of interest" description="Disordered" evidence="1">
    <location>
        <begin position="1"/>
        <end position="27"/>
    </location>
</feature>
<dbReference type="SUPFAM" id="SSF48425">
    <property type="entry name" value="Sec7 domain"/>
    <property type="match status" value="1"/>
</dbReference>
<dbReference type="CDD" id="cd00171">
    <property type="entry name" value="Sec7"/>
    <property type="match status" value="1"/>
</dbReference>
<feature type="region of interest" description="Disordered" evidence="1">
    <location>
        <begin position="205"/>
        <end position="290"/>
    </location>
</feature>
<dbReference type="Gene3D" id="1.10.1000.11">
    <property type="entry name" value="Arf Nucleotide-binding Site Opener,domain 2"/>
    <property type="match status" value="1"/>
</dbReference>
<reference evidence="4" key="2">
    <citation type="journal article" date="2023" name="Proc. Natl. Acad. Sci. U.S.A.">
        <title>A global phylogenomic analysis of the shiitake genus Lentinula.</title>
        <authorList>
            <person name="Sierra-Patev S."/>
            <person name="Min B."/>
            <person name="Naranjo-Ortiz M."/>
            <person name="Looney B."/>
            <person name="Konkel Z."/>
            <person name="Slot J.C."/>
            <person name="Sakamoto Y."/>
            <person name="Steenwyk J.L."/>
            <person name="Rokas A."/>
            <person name="Carro J."/>
            <person name="Camarero S."/>
            <person name="Ferreira P."/>
            <person name="Molpeceres G."/>
            <person name="Ruiz-Duenas F.J."/>
            <person name="Serrano A."/>
            <person name="Henrissat B."/>
            <person name="Drula E."/>
            <person name="Hughes K.W."/>
            <person name="Mata J.L."/>
            <person name="Ishikawa N.K."/>
            <person name="Vargas-Isla R."/>
            <person name="Ushijima S."/>
            <person name="Smith C.A."/>
            <person name="Donoghue J."/>
            <person name="Ahrendt S."/>
            <person name="Andreopoulos W."/>
            <person name="He G."/>
            <person name="LaButti K."/>
            <person name="Lipzen A."/>
            <person name="Ng V."/>
            <person name="Riley R."/>
            <person name="Sandor L."/>
            <person name="Barry K."/>
            <person name="Martinez A.T."/>
            <person name="Xiao Y."/>
            <person name="Gibbons J.G."/>
            <person name="Terashima K."/>
            <person name="Grigoriev I.V."/>
            <person name="Hibbett D."/>
        </authorList>
    </citation>
    <scope>NUCLEOTIDE SEQUENCE</scope>
    <source>
        <strain evidence="4">Sp2 HRB7682 ss15</strain>
    </source>
</reference>
<dbReference type="Gene3D" id="2.30.29.30">
    <property type="entry name" value="Pleckstrin-homology domain (PH domain)/Phosphotyrosine-binding domain (PTB)"/>
    <property type="match status" value="1"/>
</dbReference>
<name>A0A9W9DY64_9AGAR</name>
<feature type="region of interest" description="Disordered" evidence="1">
    <location>
        <begin position="66"/>
        <end position="159"/>
    </location>
</feature>
<dbReference type="InterPro" id="IPR001849">
    <property type="entry name" value="PH_domain"/>
</dbReference>
<feature type="compositionally biased region" description="Basic and acidic residues" evidence="1">
    <location>
        <begin position="251"/>
        <end position="260"/>
    </location>
</feature>
<feature type="compositionally biased region" description="Polar residues" evidence="1">
    <location>
        <begin position="215"/>
        <end position="228"/>
    </location>
</feature>
<dbReference type="InterPro" id="IPR041681">
    <property type="entry name" value="PH_9"/>
</dbReference>
<feature type="compositionally biased region" description="Basic and acidic residues" evidence="1">
    <location>
        <begin position="326"/>
        <end position="342"/>
    </location>
</feature>
<dbReference type="PROSITE" id="PS50190">
    <property type="entry name" value="SEC7"/>
    <property type="match status" value="1"/>
</dbReference>
<dbReference type="GO" id="GO:0005085">
    <property type="term" value="F:guanyl-nucleotide exchange factor activity"/>
    <property type="evidence" value="ECO:0007669"/>
    <property type="project" value="InterPro"/>
</dbReference>
<dbReference type="InterPro" id="IPR035999">
    <property type="entry name" value="Sec7_dom_sf"/>
</dbReference>
<evidence type="ECO:0000259" key="2">
    <source>
        <dbReference type="PROSITE" id="PS50003"/>
    </source>
</evidence>
<feature type="domain" description="PH" evidence="2">
    <location>
        <begin position="768"/>
        <end position="894"/>
    </location>
</feature>
<dbReference type="Proteomes" id="UP001150238">
    <property type="component" value="Unassembled WGS sequence"/>
</dbReference>